<evidence type="ECO:0000313" key="2">
    <source>
        <dbReference type="Proteomes" id="UP001472677"/>
    </source>
</evidence>
<keyword evidence="2" id="KW-1185">Reference proteome</keyword>
<gene>
    <name evidence="1" type="ORF">V6N12_059958</name>
</gene>
<evidence type="ECO:0000313" key="1">
    <source>
        <dbReference type="EMBL" id="KAK8529170.1"/>
    </source>
</evidence>
<proteinExistence type="predicted"/>
<organism evidence="1 2">
    <name type="scientific">Hibiscus sabdariffa</name>
    <name type="common">roselle</name>
    <dbReference type="NCBI Taxonomy" id="183260"/>
    <lineage>
        <taxon>Eukaryota</taxon>
        <taxon>Viridiplantae</taxon>
        <taxon>Streptophyta</taxon>
        <taxon>Embryophyta</taxon>
        <taxon>Tracheophyta</taxon>
        <taxon>Spermatophyta</taxon>
        <taxon>Magnoliopsida</taxon>
        <taxon>eudicotyledons</taxon>
        <taxon>Gunneridae</taxon>
        <taxon>Pentapetalae</taxon>
        <taxon>rosids</taxon>
        <taxon>malvids</taxon>
        <taxon>Malvales</taxon>
        <taxon>Malvaceae</taxon>
        <taxon>Malvoideae</taxon>
        <taxon>Hibiscus</taxon>
    </lineage>
</organism>
<comment type="caution">
    <text evidence="1">The sequence shown here is derived from an EMBL/GenBank/DDBJ whole genome shotgun (WGS) entry which is preliminary data.</text>
</comment>
<dbReference type="Proteomes" id="UP001472677">
    <property type="component" value="Unassembled WGS sequence"/>
</dbReference>
<sequence length="140" mass="15304">MTLHVNPIRCDKGYKAQSVIEQFLFGGRIFGVLPNQPLSISQSLSEVTEGNLLHIRRRIFNPVTRELKSLGVALNMDRLESQLNRKVYSSFASFASAINALLTIEWGRIQATVIKPGGDQDEGGGIGGRLMIATECSSAI</sequence>
<dbReference type="EMBL" id="JBBPBM010000036">
    <property type="protein sequence ID" value="KAK8529170.1"/>
    <property type="molecule type" value="Genomic_DNA"/>
</dbReference>
<name>A0ABR2D322_9ROSI</name>
<accession>A0ABR2D322</accession>
<reference evidence="1 2" key="1">
    <citation type="journal article" date="2024" name="G3 (Bethesda)">
        <title>Genome assembly of Hibiscus sabdariffa L. provides insights into metabolisms of medicinal natural products.</title>
        <authorList>
            <person name="Kim T."/>
        </authorList>
    </citation>
    <scope>NUCLEOTIDE SEQUENCE [LARGE SCALE GENOMIC DNA]</scope>
    <source>
        <strain evidence="1">TK-2024</strain>
        <tissue evidence="1">Old leaves</tissue>
    </source>
</reference>
<protein>
    <submittedName>
        <fullName evidence="1">Uncharacterized protein</fullName>
    </submittedName>
</protein>